<evidence type="ECO:0000313" key="5">
    <source>
        <dbReference type="EMBL" id="HDL90446.1"/>
    </source>
</evidence>
<dbReference type="CDD" id="cd03801">
    <property type="entry name" value="GT4_PimA-like"/>
    <property type="match status" value="1"/>
</dbReference>
<organism evidence="5">
    <name type="scientific">Thermodesulforhabdus norvegica</name>
    <dbReference type="NCBI Taxonomy" id="39841"/>
    <lineage>
        <taxon>Bacteria</taxon>
        <taxon>Pseudomonadati</taxon>
        <taxon>Thermodesulfobacteriota</taxon>
        <taxon>Syntrophobacteria</taxon>
        <taxon>Syntrophobacterales</taxon>
        <taxon>Thermodesulforhabdaceae</taxon>
        <taxon>Thermodesulforhabdus</taxon>
    </lineage>
</organism>
<dbReference type="InterPro" id="IPR001296">
    <property type="entry name" value="Glyco_trans_1"/>
</dbReference>
<keyword evidence="1" id="KW-0328">Glycosyltransferase</keyword>
<evidence type="ECO:0000256" key="1">
    <source>
        <dbReference type="ARBA" id="ARBA00022676"/>
    </source>
</evidence>
<dbReference type="Gene3D" id="3.40.50.2000">
    <property type="entry name" value="Glycogen Phosphorylase B"/>
    <property type="match status" value="2"/>
</dbReference>
<evidence type="ECO:0000256" key="2">
    <source>
        <dbReference type="ARBA" id="ARBA00022679"/>
    </source>
</evidence>
<dbReference type="GO" id="GO:0016757">
    <property type="term" value="F:glycosyltransferase activity"/>
    <property type="evidence" value="ECO:0007669"/>
    <property type="project" value="UniProtKB-KW"/>
</dbReference>
<dbReference type="InterPro" id="IPR028098">
    <property type="entry name" value="Glyco_trans_4-like_N"/>
</dbReference>
<evidence type="ECO:0000259" key="3">
    <source>
        <dbReference type="Pfam" id="PF00534"/>
    </source>
</evidence>
<dbReference type="Pfam" id="PF00534">
    <property type="entry name" value="Glycos_transf_1"/>
    <property type="match status" value="1"/>
</dbReference>
<proteinExistence type="predicted"/>
<sequence>MRIALVRRKCGFMAGGAERYMAYLAKALVKLGHKPITIGEAFESIPNVSFAKVSPSVRGSIAKNLVGYILYTRFIKRNRSRFDVVFSGMRIGQMDFFCTLDPLHLPWLYAQNDFKKARITRFLPRHTTILFLEKLVFGNPRVGIVVYSEKVKNELLQYYGVPGNRIFKVASGVDTEVFRPSTTRRPGPGRQLLFVGNHSENKGLERLLRACTCIKHRNFSVKIVGPVEKLRSSYPFGVDLVGRTVHPEHYYRYAHFVVIPSRYETFSQVCLEAMACGTPPIVSANAGASELVEHGVSGFVVKDPENIEELRTTIEYGLDLSDQEWRNMSKAASQIGTSRSWEDHASDLISIFEKARNNSR</sequence>
<dbReference type="Proteomes" id="UP000886355">
    <property type="component" value="Unassembled WGS sequence"/>
</dbReference>
<dbReference type="PANTHER" id="PTHR12526">
    <property type="entry name" value="GLYCOSYLTRANSFERASE"/>
    <property type="match status" value="1"/>
</dbReference>
<feature type="domain" description="Glycosyl transferase family 1" evidence="3">
    <location>
        <begin position="186"/>
        <end position="332"/>
    </location>
</feature>
<dbReference type="SUPFAM" id="SSF53756">
    <property type="entry name" value="UDP-Glycosyltransferase/glycogen phosphorylase"/>
    <property type="match status" value="1"/>
</dbReference>
<protein>
    <submittedName>
        <fullName evidence="5">Glycosyltransferase family 1 protein</fullName>
    </submittedName>
</protein>
<dbReference type="EMBL" id="DQZW01000284">
    <property type="protein sequence ID" value="HDL90446.1"/>
    <property type="molecule type" value="Genomic_DNA"/>
</dbReference>
<dbReference type="Pfam" id="PF13439">
    <property type="entry name" value="Glyco_transf_4"/>
    <property type="match status" value="1"/>
</dbReference>
<reference evidence="5" key="1">
    <citation type="journal article" date="2020" name="mSystems">
        <title>Genome- and Community-Level Interaction Insights into Carbon Utilization and Element Cycling Functions of Hydrothermarchaeota in Hydrothermal Sediment.</title>
        <authorList>
            <person name="Zhou Z."/>
            <person name="Liu Y."/>
            <person name="Xu W."/>
            <person name="Pan J."/>
            <person name="Luo Z.H."/>
            <person name="Li M."/>
        </authorList>
    </citation>
    <scope>NUCLEOTIDE SEQUENCE [LARGE SCALE GENOMIC DNA]</scope>
    <source>
        <strain evidence="5">HyVt-19</strain>
    </source>
</reference>
<comment type="caution">
    <text evidence="5">The sequence shown here is derived from an EMBL/GenBank/DDBJ whole genome shotgun (WGS) entry which is preliminary data.</text>
</comment>
<feature type="domain" description="Glycosyltransferase subfamily 4-like N-terminal" evidence="4">
    <location>
        <begin position="15"/>
        <end position="176"/>
    </location>
</feature>
<accession>A0A7C0WVX8</accession>
<dbReference type="PANTHER" id="PTHR12526:SF510">
    <property type="entry name" value="D-INOSITOL 3-PHOSPHATE GLYCOSYLTRANSFERASE"/>
    <property type="match status" value="1"/>
</dbReference>
<dbReference type="AlphaFoldDB" id="A0A7C0WVX8"/>
<keyword evidence="2" id="KW-0808">Transferase</keyword>
<gene>
    <name evidence="5" type="ORF">ENG14_06040</name>
</gene>
<name>A0A7C0WVX8_9BACT</name>
<evidence type="ECO:0000259" key="4">
    <source>
        <dbReference type="Pfam" id="PF13439"/>
    </source>
</evidence>